<keyword evidence="3" id="KW-1185">Reference proteome</keyword>
<evidence type="ECO:0000313" key="3">
    <source>
        <dbReference type="Proteomes" id="UP001152561"/>
    </source>
</evidence>
<dbReference type="EMBL" id="JAJAGQ010000005">
    <property type="protein sequence ID" value="KAJ8562771.1"/>
    <property type="molecule type" value="Genomic_DNA"/>
</dbReference>
<reference evidence="3" key="1">
    <citation type="journal article" date="2023" name="Proc. Natl. Acad. Sci. U.S.A.">
        <title>Genomic and structural basis for evolution of tropane alkaloid biosynthesis.</title>
        <authorList>
            <person name="Wanga Y.-J."/>
            <person name="Taina T."/>
            <person name="Yua J.-Y."/>
            <person name="Lia J."/>
            <person name="Xua B."/>
            <person name="Chenc J."/>
            <person name="D'Auriad J.C."/>
            <person name="Huanga J.-P."/>
            <person name="Huanga S.-X."/>
        </authorList>
    </citation>
    <scope>NUCLEOTIDE SEQUENCE [LARGE SCALE GENOMIC DNA]</scope>
    <source>
        <strain evidence="3">cv. KIB-2019</strain>
    </source>
</reference>
<accession>A0A9Q1MLA0</accession>
<proteinExistence type="predicted"/>
<sequence length="150" mass="15375">MGMDAEDEIPVSTTEPSTLLGDSLTVVNAIGATNLTPVQPGAPPGVPTVILPPVVPVISPRPAVPTLIPPPLAPLPVRPPVLRPPVAQNGEVRASDSDSDLEEMGSDRGTAGSAQEYEISAESKLAREAGKSLARTSDEEACCCAGSPYK</sequence>
<evidence type="ECO:0000256" key="1">
    <source>
        <dbReference type="SAM" id="MobiDB-lite"/>
    </source>
</evidence>
<protein>
    <submittedName>
        <fullName evidence="2">Uncharacterized protein</fullName>
    </submittedName>
</protein>
<feature type="region of interest" description="Disordered" evidence="1">
    <location>
        <begin position="82"/>
        <end position="150"/>
    </location>
</feature>
<dbReference type="Proteomes" id="UP001152561">
    <property type="component" value="Unassembled WGS sequence"/>
</dbReference>
<dbReference type="AlphaFoldDB" id="A0A9Q1MLA0"/>
<comment type="caution">
    <text evidence="2">The sequence shown here is derived from an EMBL/GenBank/DDBJ whole genome shotgun (WGS) entry which is preliminary data.</text>
</comment>
<name>A0A9Q1MLA0_9SOLA</name>
<evidence type="ECO:0000313" key="2">
    <source>
        <dbReference type="EMBL" id="KAJ8562771.1"/>
    </source>
</evidence>
<gene>
    <name evidence="2" type="ORF">K7X08_031223</name>
</gene>
<organism evidence="2 3">
    <name type="scientific">Anisodus acutangulus</name>
    <dbReference type="NCBI Taxonomy" id="402998"/>
    <lineage>
        <taxon>Eukaryota</taxon>
        <taxon>Viridiplantae</taxon>
        <taxon>Streptophyta</taxon>
        <taxon>Embryophyta</taxon>
        <taxon>Tracheophyta</taxon>
        <taxon>Spermatophyta</taxon>
        <taxon>Magnoliopsida</taxon>
        <taxon>eudicotyledons</taxon>
        <taxon>Gunneridae</taxon>
        <taxon>Pentapetalae</taxon>
        <taxon>asterids</taxon>
        <taxon>lamiids</taxon>
        <taxon>Solanales</taxon>
        <taxon>Solanaceae</taxon>
        <taxon>Solanoideae</taxon>
        <taxon>Hyoscyameae</taxon>
        <taxon>Anisodus</taxon>
    </lineage>
</organism>